<dbReference type="KEGG" id="vg:40233634"/>
<dbReference type="EMBL" id="JF937100">
    <property type="protein sequence ID" value="AEK09363.1"/>
    <property type="molecule type" value="Genomic_DNA"/>
</dbReference>
<protein>
    <submittedName>
        <fullName evidence="3">Uncharacterized protein</fullName>
    </submittedName>
</protein>
<dbReference type="GeneID" id="40233634"/>
<proteinExistence type="predicted"/>
<accession>G1D3L3</accession>
<evidence type="ECO:0000256" key="2">
    <source>
        <dbReference type="SAM" id="MobiDB-lite"/>
    </source>
</evidence>
<dbReference type="Proteomes" id="UP000008415">
    <property type="component" value="Segment"/>
</dbReference>
<evidence type="ECO:0000313" key="4">
    <source>
        <dbReference type="Proteomes" id="UP000008415"/>
    </source>
</evidence>
<name>G1D3L3_9CAUD</name>
<dbReference type="RefSeq" id="YP_009636889.1">
    <property type="nucleotide sequence ID" value="NC_042321.1"/>
</dbReference>
<keyword evidence="4" id="KW-1185">Reference proteome</keyword>
<keyword evidence="1" id="KW-0175">Coiled coil</keyword>
<evidence type="ECO:0000256" key="1">
    <source>
        <dbReference type="SAM" id="Coils"/>
    </source>
</evidence>
<sequence length="130" mass="14296">MAKFLEERLEDLENLVLELRAQVKETSDALDEYRRMSRTRLESLGSVATSGNGRKGGPKNTTYQPVRDTIRELCEEGGSDHFIATRVELAARAAVSAPSLMSSLARMQVEGLIDYWSVPGGLAIKVLGEL</sequence>
<feature type="coiled-coil region" evidence="1">
    <location>
        <begin position="2"/>
        <end position="36"/>
    </location>
</feature>
<organism evidence="3 4">
    <name type="scientific">Mycobacterium phage Lesedi</name>
    <dbReference type="NCBI Taxonomy" id="2922211"/>
    <lineage>
        <taxon>Viruses</taxon>
        <taxon>Duplodnaviria</taxon>
        <taxon>Heunggongvirae</taxon>
        <taxon>Uroviricota</taxon>
        <taxon>Caudoviricetes</taxon>
        <taxon>Fromanvirus</taxon>
        <taxon>Fromanvirus lesedi</taxon>
    </lineage>
</organism>
<gene>
    <name evidence="3" type="primary">67</name>
    <name evidence="3" type="ORF">PBI_LESEDI_67</name>
</gene>
<evidence type="ECO:0000313" key="3">
    <source>
        <dbReference type="EMBL" id="AEK09363.1"/>
    </source>
</evidence>
<reference evidence="3 4" key="1">
    <citation type="journal article" date="2012" name="J. Virol.">
        <title>Complete Genome Sequences of 138 Mycobacteriophages.</title>
        <authorList>
            <consortium name="the Science Education Alliance Phage Hunters Advancing Genomics and Evolutionary Science Program"/>
            <consortium name="the KwaZulu-Natal Research Institute for Tuberculosis and HIV Mycobacterial Genetics Course Students"/>
            <consortium name="the Phage Hunters Integrating Research and Education Program"/>
            <person name="Hatfull G.F."/>
        </authorList>
    </citation>
    <scope>NUCLEOTIDE SEQUENCE [LARGE SCALE GENOMIC DNA]</scope>
    <source>
        <strain evidence="3">Lesedi</strain>
    </source>
</reference>
<feature type="region of interest" description="Disordered" evidence="2">
    <location>
        <begin position="44"/>
        <end position="65"/>
    </location>
</feature>